<feature type="region of interest" description="Disordered" evidence="1">
    <location>
        <begin position="52"/>
        <end position="96"/>
    </location>
</feature>
<evidence type="ECO:0000313" key="2">
    <source>
        <dbReference type="Proteomes" id="UP000887566"/>
    </source>
</evidence>
<evidence type="ECO:0000313" key="3">
    <source>
        <dbReference type="WBParaSite" id="PSAMB.scaffold4016size15981.g23169.t1"/>
    </source>
</evidence>
<accession>A0A914WET1</accession>
<keyword evidence="2" id="KW-1185">Reference proteome</keyword>
<organism evidence="2 3">
    <name type="scientific">Plectus sambesii</name>
    <dbReference type="NCBI Taxonomy" id="2011161"/>
    <lineage>
        <taxon>Eukaryota</taxon>
        <taxon>Metazoa</taxon>
        <taxon>Ecdysozoa</taxon>
        <taxon>Nematoda</taxon>
        <taxon>Chromadorea</taxon>
        <taxon>Plectida</taxon>
        <taxon>Plectina</taxon>
        <taxon>Plectoidea</taxon>
        <taxon>Plectidae</taxon>
        <taxon>Plectus</taxon>
    </lineage>
</organism>
<evidence type="ECO:0000256" key="1">
    <source>
        <dbReference type="SAM" id="MobiDB-lite"/>
    </source>
</evidence>
<sequence length="96" mass="10557">MARLATIRGADEEVHEKERHGDLGRFQRHNQTATATEDNGQVVEAIGRRRIADGVSSGRHHPPVVAGEFGENRPMPPSFSPATTDRRHEPIAAGRK</sequence>
<dbReference type="WBParaSite" id="PSAMB.scaffold4016size15981.g23169.t1">
    <property type="protein sequence ID" value="PSAMB.scaffold4016size15981.g23169.t1"/>
    <property type="gene ID" value="PSAMB.scaffold4016size15981.g23169"/>
</dbReference>
<proteinExistence type="predicted"/>
<reference evidence="3" key="1">
    <citation type="submission" date="2022-11" db="UniProtKB">
        <authorList>
            <consortium name="WormBaseParasite"/>
        </authorList>
    </citation>
    <scope>IDENTIFICATION</scope>
</reference>
<protein>
    <submittedName>
        <fullName evidence="3">Uncharacterized protein</fullName>
    </submittedName>
</protein>
<dbReference type="AlphaFoldDB" id="A0A914WET1"/>
<feature type="compositionally biased region" description="Basic and acidic residues" evidence="1">
    <location>
        <begin position="9"/>
        <end position="25"/>
    </location>
</feature>
<feature type="compositionally biased region" description="Polar residues" evidence="1">
    <location>
        <begin position="29"/>
        <end position="38"/>
    </location>
</feature>
<feature type="region of interest" description="Disordered" evidence="1">
    <location>
        <begin position="1"/>
        <end position="38"/>
    </location>
</feature>
<dbReference type="Proteomes" id="UP000887566">
    <property type="component" value="Unplaced"/>
</dbReference>
<name>A0A914WET1_9BILA</name>